<dbReference type="Proteomes" id="UP000093962">
    <property type="component" value="Unassembled WGS sequence"/>
</dbReference>
<dbReference type="Gene3D" id="3.40.190.10">
    <property type="entry name" value="Periplasmic binding protein-like II"/>
    <property type="match status" value="2"/>
</dbReference>
<dbReference type="PANTHER" id="PTHR35936:SF19">
    <property type="entry name" value="AMINO-ACID-BINDING PROTEIN YXEM-RELATED"/>
    <property type="match status" value="1"/>
</dbReference>
<dbReference type="EMBL" id="LZSF01000269">
    <property type="protein sequence ID" value="OBA78172.1"/>
    <property type="molecule type" value="Genomic_DNA"/>
</dbReference>
<feature type="chain" id="PRO_5008294571" evidence="2">
    <location>
        <begin position="19"/>
        <end position="258"/>
    </location>
</feature>
<evidence type="ECO:0000313" key="4">
    <source>
        <dbReference type="EMBL" id="OBA78172.1"/>
    </source>
</evidence>
<dbReference type="SMART" id="SM00062">
    <property type="entry name" value="PBPb"/>
    <property type="match status" value="1"/>
</dbReference>
<evidence type="ECO:0000259" key="3">
    <source>
        <dbReference type="SMART" id="SM00062"/>
    </source>
</evidence>
<dbReference type="Pfam" id="PF00497">
    <property type="entry name" value="SBP_bac_3"/>
    <property type="match status" value="1"/>
</dbReference>
<feature type="signal peptide" evidence="2">
    <location>
        <begin position="1"/>
        <end position="18"/>
    </location>
</feature>
<keyword evidence="1 2" id="KW-0732">Signal</keyword>
<dbReference type="RefSeq" id="WP_061000205.1">
    <property type="nucleotide sequence ID" value="NZ_LSKA01000073.1"/>
</dbReference>
<dbReference type="PANTHER" id="PTHR35936">
    <property type="entry name" value="MEMBRANE-BOUND LYTIC MUREIN TRANSGLYCOSYLASE F"/>
    <property type="match status" value="1"/>
</dbReference>
<proteinExistence type="predicted"/>
<accession>A0A1A0LYI9</accession>
<protein>
    <submittedName>
        <fullName evidence="4">Cyclohexadienyl dehydratase</fullName>
    </submittedName>
</protein>
<evidence type="ECO:0000256" key="2">
    <source>
        <dbReference type="SAM" id="SignalP"/>
    </source>
</evidence>
<dbReference type="InterPro" id="IPR001638">
    <property type="entry name" value="Solute-binding_3/MltF_N"/>
</dbReference>
<reference evidence="4 5" key="1">
    <citation type="submission" date="2016-06" db="EMBL/GenBank/DDBJ databases">
        <authorList>
            <person name="Kjaerup R.B."/>
            <person name="Dalgaard T.S."/>
            <person name="Juul-Madsen H.R."/>
        </authorList>
    </citation>
    <scope>NUCLEOTIDE SEQUENCE [LARGE SCALE GENOMIC DNA]</scope>
    <source>
        <strain evidence="4 5">1199456.5</strain>
    </source>
</reference>
<dbReference type="SUPFAM" id="SSF53850">
    <property type="entry name" value="Periplasmic binding protein-like II"/>
    <property type="match status" value="1"/>
</dbReference>
<comment type="caution">
    <text evidence="4">The sequence shown here is derived from an EMBL/GenBank/DDBJ whole genome shotgun (WGS) entry which is preliminary data.</text>
</comment>
<dbReference type="AlphaFoldDB" id="A0A1A0LYI9"/>
<name>A0A1A0LYI9_MYCMU</name>
<organism evidence="4 5">
    <name type="scientific">Mycolicibacterium mucogenicum</name>
    <name type="common">Mycobacterium mucogenicum</name>
    <dbReference type="NCBI Taxonomy" id="56689"/>
    <lineage>
        <taxon>Bacteria</taxon>
        <taxon>Bacillati</taxon>
        <taxon>Actinomycetota</taxon>
        <taxon>Actinomycetes</taxon>
        <taxon>Mycobacteriales</taxon>
        <taxon>Mycobacteriaceae</taxon>
        <taxon>Mycolicibacterium</taxon>
    </lineage>
</organism>
<evidence type="ECO:0000256" key="1">
    <source>
        <dbReference type="ARBA" id="ARBA00022729"/>
    </source>
</evidence>
<dbReference type="PROSITE" id="PS51257">
    <property type="entry name" value="PROKAR_LIPOPROTEIN"/>
    <property type="match status" value="1"/>
</dbReference>
<evidence type="ECO:0000313" key="5">
    <source>
        <dbReference type="Proteomes" id="UP000093962"/>
    </source>
</evidence>
<feature type="domain" description="Solute-binding protein family 3/N-terminal" evidence="3">
    <location>
        <begin position="31"/>
        <end position="254"/>
    </location>
</feature>
<gene>
    <name evidence="4" type="ORF">A5642_04835</name>
</gene>
<sequence>MRRTVFAAASVLVVAAVAACSSPPDESTPKALTVCTTGDYRPFTYRDADGAWSGMDIDLVRDFARESGAELHLVPTTWPTLMADLGRKCELAVGGISITADRAAKALFSDPYLRDGKAAIVRCTDAAKYRSLPDIDRGGVRVVVNPGGTNEQFDRTHLHHASIIGYPDNNTIFDQVIEGKADVMITDGSEIRWQVTQHPQLCGVSTDQPFTVAQKAYLMPKDAVALQQRINKWLSTIQGDGSYAAASRKWLGADIGPR</sequence>